<organism evidence="8 9">
    <name type="scientific">Bacterioplanes sanyensis</name>
    <dbReference type="NCBI Taxonomy" id="1249553"/>
    <lineage>
        <taxon>Bacteria</taxon>
        <taxon>Pseudomonadati</taxon>
        <taxon>Pseudomonadota</taxon>
        <taxon>Gammaproteobacteria</taxon>
        <taxon>Oceanospirillales</taxon>
        <taxon>Oceanospirillaceae</taxon>
        <taxon>Bacterioplanes</taxon>
    </lineage>
</organism>
<feature type="transmembrane region" description="Helical" evidence="7">
    <location>
        <begin position="12"/>
        <end position="40"/>
    </location>
</feature>
<keyword evidence="5 7" id="KW-1133">Transmembrane helix</keyword>
<reference evidence="8 9" key="1">
    <citation type="submission" date="2017-07" db="EMBL/GenBank/DDBJ databases">
        <title>Annotated genome sequence of Bacterioplanes sanyensis isolated from Red Sea.</title>
        <authorList>
            <person name="Rehman Z.U."/>
        </authorList>
    </citation>
    <scope>NUCLEOTIDE SEQUENCE [LARGE SCALE GENOMIC DNA]</scope>
    <source>
        <strain evidence="8 9">NV9</strain>
    </source>
</reference>
<evidence type="ECO:0000256" key="3">
    <source>
        <dbReference type="ARBA" id="ARBA00022475"/>
    </source>
</evidence>
<evidence type="ECO:0000313" key="9">
    <source>
        <dbReference type="Proteomes" id="UP000202440"/>
    </source>
</evidence>
<evidence type="ECO:0000256" key="6">
    <source>
        <dbReference type="ARBA" id="ARBA00023136"/>
    </source>
</evidence>
<evidence type="ECO:0000256" key="1">
    <source>
        <dbReference type="ARBA" id="ARBA00004651"/>
    </source>
</evidence>
<dbReference type="PIRSF" id="PIRSF019239">
    <property type="entry name" value="MrpE"/>
    <property type="match status" value="1"/>
</dbReference>
<dbReference type="OrthoDB" id="9807187at2"/>
<dbReference type="KEGG" id="bsan:CHH28_01620"/>
<dbReference type="GO" id="GO:0008324">
    <property type="term" value="F:monoatomic cation transmembrane transporter activity"/>
    <property type="evidence" value="ECO:0007669"/>
    <property type="project" value="InterPro"/>
</dbReference>
<evidence type="ECO:0000256" key="4">
    <source>
        <dbReference type="ARBA" id="ARBA00022692"/>
    </source>
</evidence>
<dbReference type="InterPro" id="IPR002758">
    <property type="entry name" value="Cation_antiport_E"/>
</dbReference>
<evidence type="ECO:0000256" key="5">
    <source>
        <dbReference type="ARBA" id="ARBA00022989"/>
    </source>
</evidence>
<keyword evidence="6 7" id="KW-0472">Membrane</keyword>
<dbReference type="PANTHER" id="PTHR34584">
    <property type="entry name" value="NA(+)/H(+) ANTIPORTER SUBUNIT E1"/>
    <property type="match status" value="1"/>
</dbReference>
<keyword evidence="4 7" id="KW-0812">Transmembrane</keyword>
<keyword evidence="3" id="KW-1003">Cell membrane</keyword>
<protein>
    <submittedName>
        <fullName evidence="8">Na+/H+ antiporter subunit E</fullName>
    </submittedName>
</protein>
<evidence type="ECO:0000256" key="2">
    <source>
        <dbReference type="ARBA" id="ARBA00006228"/>
    </source>
</evidence>
<dbReference type="EMBL" id="CP022530">
    <property type="protein sequence ID" value="ASP37456.1"/>
    <property type="molecule type" value="Genomic_DNA"/>
</dbReference>
<dbReference type="Pfam" id="PF01899">
    <property type="entry name" value="MNHE"/>
    <property type="match status" value="1"/>
</dbReference>
<evidence type="ECO:0000313" key="8">
    <source>
        <dbReference type="EMBL" id="ASP37456.1"/>
    </source>
</evidence>
<sequence>MIRRLFPMPVHSLLLWFVWSLLNNFSAGHMVLGAILAWLIGMVAARFTAATTRVDRPLQVPVYVLVLLWDIILSNLDVARRVLSPNRSLRPGFVAFPLDLTGDFPQTVLASTISLTPGTVSVDLSTDRRWLYIHVLHLENEEQLITSIKHGYERRLKEIFAC</sequence>
<name>A0A222FFU2_9GAMM</name>
<dbReference type="Proteomes" id="UP000202440">
    <property type="component" value="Chromosome"/>
</dbReference>
<dbReference type="RefSeq" id="WP_094058674.1">
    <property type="nucleotide sequence ID" value="NZ_CP022530.1"/>
</dbReference>
<evidence type="ECO:0000256" key="7">
    <source>
        <dbReference type="SAM" id="Phobius"/>
    </source>
</evidence>
<dbReference type="PANTHER" id="PTHR34584:SF1">
    <property type="entry name" value="NA(+)_H(+) ANTIPORTER SUBUNIT E1"/>
    <property type="match status" value="1"/>
</dbReference>
<comment type="similarity">
    <text evidence="2">Belongs to the CPA3 antiporters (TC 2.A.63) subunit E family.</text>
</comment>
<dbReference type="AlphaFoldDB" id="A0A222FFU2"/>
<dbReference type="GO" id="GO:0005886">
    <property type="term" value="C:plasma membrane"/>
    <property type="evidence" value="ECO:0007669"/>
    <property type="project" value="UniProtKB-SubCell"/>
</dbReference>
<dbReference type="NCBIfam" id="NF006518">
    <property type="entry name" value="PRK08965.1-2"/>
    <property type="match status" value="1"/>
</dbReference>
<comment type="subcellular location">
    <subcellularLocation>
        <location evidence="1">Cell membrane</location>
        <topology evidence="1">Multi-pass membrane protein</topology>
    </subcellularLocation>
</comment>
<proteinExistence type="inferred from homology"/>
<keyword evidence="9" id="KW-1185">Reference proteome</keyword>
<accession>A0A222FFU2</accession>
<gene>
    <name evidence="8" type="ORF">CHH28_01620</name>
</gene>